<dbReference type="EMBL" id="JAUSWA010000071">
    <property type="protein sequence ID" value="MDQ0497329.1"/>
    <property type="molecule type" value="Genomic_DNA"/>
</dbReference>
<evidence type="ECO:0000313" key="3">
    <source>
        <dbReference type="Proteomes" id="UP001242811"/>
    </source>
</evidence>
<evidence type="ECO:0000313" key="2">
    <source>
        <dbReference type="EMBL" id="MDQ0497329.1"/>
    </source>
</evidence>
<sequence>MGKVDLVEDVVVIGGGLVGAETAEHIAVHNRKTSIVEMRPEIAADMEPSVQRVLNEVLKG</sequence>
<dbReference type="RefSeq" id="WP_152379110.1">
    <property type="nucleotide sequence ID" value="NZ_CP045298.1"/>
</dbReference>
<dbReference type="Proteomes" id="UP001242811">
    <property type="component" value="Unassembled WGS sequence"/>
</dbReference>
<accession>A0ABU0L7S3</accession>
<dbReference type="InterPro" id="IPR039648">
    <property type="entry name" value="DHPH_N"/>
</dbReference>
<keyword evidence="2" id="KW-0670">Pyruvate</keyword>
<dbReference type="Gene3D" id="3.50.50.60">
    <property type="entry name" value="FAD/NAD(P)-binding domain"/>
    <property type="match status" value="1"/>
</dbReference>
<comment type="caution">
    <text evidence="2">The sequence shown here is derived from an EMBL/GenBank/DDBJ whole genome shotgun (WGS) entry which is preliminary data.</text>
</comment>
<dbReference type="InterPro" id="IPR036188">
    <property type="entry name" value="FAD/NAD-bd_sf"/>
</dbReference>
<name>A0ABU0L7S3_9BACL</name>
<protein>
    <submittedName>
        <fullName evidence="2">Pyruvate/2-oxoglutarate dehydrogenase complex dihydrolipoamide dehydrogenase (E3) component</fullName>
    </submittedName>
</protein>
<evidence type="ECO:0000259" key="1">
    <source>
        <dbReference type="Pfam" id="PF00070"/>
    </source>
</evidence>
<organism evidence="2 3">
    <name type="scientific">Paenibacillus brasilensis</name>
    <dbReference type="NCBI Taxonomy" id="128574"/>
    <lineage>
        <taxon>Bacteria</taxon>
        <taxon>Bacillati</taxon>
        <taxon>Bacillota</taxon>
        <taxon>Bacilli</taxon>
        <taxon>Bacillales</taxon>
        <taxon>Paenibacillaceae</taxon>
        <taxon>Paenibacillus</taxon>
    </lineage>
</organism>
<reference evidence="2 3" key="1">
    <citation type="submission" date="2023-07" db="EMBL/GenBank/DDBJ databases">
        <title>Genomic Encyclopedia of Type Strains, Phase IV (KMG-IV): sequencing the most valuable type-strain genomes for metagenomic binning, comparative biology and taxonomic classification.</title>
        <authorList>
            <person name="Goeker M."/>
        </authorList>
    </citation>
    <scope>NUCLEOTIDE SEQUENCE [LARGE SCALE GENOMIC DNA]</scope>
    <source>
        <strain evidence="2 3">DSM 14914</strain>
    </source>
</reference>
<gene>
    <name evidence="2" type="ORF">QOZ95_005570</name>
</gene>
<proteinExistence type="predicted"/>
<dbReference type="Pfam" id="PF00070">
    <property type="entry name" value="Pyr_redox"/>
    <property type="match status" value="1"/>
</dbReference>
<keyword evidence="3" id="KW-1185">Reference proteome</keyword>
<feature type="domain" description="Pyridine nucleotide-disulphide oxidoreductase N-terminal" evidence="1">
    <location>
        <begin position="10"/>
        <end position="58"/>
    </location>
</feature>
<dbReference type="SUPFAM" id="SSF51905">
    <property type="entry name" value="FAD/NAD(P)-binding domain"/>
    <property type="match status" value="1"/>
</dbReference>